<feature type="region of interest" description="Disordered" evidence="1">
    <location>
        <begin position="106"/>
        <end position="147"/>
    </location>
</feature>
<name>A0A9D4GUP5_DREPO</name>
<feature type="compositionally biased region" description="Low complexity" evidence="1">
    <location>
        <begin position="58"/>
        <end position="67"/>
    </location>
</feature>
<feature type="signal peptide" evidence="2">
    <location>
        <begin position="1"/>
        <end position="21"/>
    </location>
</feature>
<reference evidence="3" key="2">
    <citation type="submission" date="2020-11" db="EMBL/GenBank/DDBJ databases">
        <authorList>
            <person name="McCartney M.A."/>
            <person name="Auch B."/>
            <person name="Kono T."/>
            <person name="Mallez S."/>
            <person name="Becker A."/>
            <person name="Gohl D.M."/>
            <person name="Silverstein K.A.T."/>
            <person name="Koren S."/>
            <person name="Bechman K.B."/>
            <person name="Herman A."/>
            <person name="Abrahante J.E."/>
            <person name="Garbe J."/>
        </authorList>
    </citation>
    <scope>NUCLEOTIDE SEQUENCE</scope>
    <source>
        <strain evidence="3">Duluth1</strain>
        <tissue evidence="3">Whole animal</tissue>
    </source>
</reference>
<feature type="compositionally biased region" description="Polar residues" evidence="1">
    <location>
        <begin position="114"/>
        <end position="137"/>
    </location>
</feature>
<sequence>MMCLILISALICVAVLPTSLALHFSNPDHVIVSDPSLHFGLHRRLPQGTPENLPIAGPSSSYPSSSPSDRRLRAFFRSPMLAGSVSQTQSSRLTFPNFIQRSRDQTLNDDRQNFHQPQTLSSTENQRPNTSAQTRTDITPWPVPVQTEPSTRDQMLSFMKILNERRSVIASDRHTQLIKFYLSELNKIKAVEPSMGKAFVLEMQIDFIGNIADTLIKREVLKIFIKDMVEKSGFLSGGQTAPTDIEALTSLIDSIGDITQRLSPSSVQNAPTNINYNNNNNAINQLTPESVEADASRRRLEGVFSNVNAVIENAQHDVTGDVIFGTNSLTAFNGLSPVSSRGLTIFGEVPAVETVPPTRILAFQEEILGGSGAYWSHLRTGLVDILCSLCQQRRNEACVKRYCNNVTVIALV</sequence>
<gene>
    <name evidence="3" type="ORF">DPMN_125112</name>
</gene>
<evidence type="ECO:0000313" key="4">
    <source>
        <dbReference type="Proteomes" id="UP000828390"/>
    </source>
</evidence>
<dbReference type="EMBL" id="JAIWYP010000005">
    <property type="protein sequence ID" value="KAH3823313.1"/>
    <property type="molecule type" value="Genomic_DNA"/>
</dbReference>
<comment type="caution">
    <text evidence="3">The sequence shown here is derived from an EMBL/GenBank/DDBJ whole genome shotgun (WGS) entry which is preliminary data.</text>
</comment>
<accession>A0A9D4GUP5</accession>
<feature type="region of interest" description="Disordered" evidence="1">
    <location>
        <begin position="42"/>
        <end position="69"/>
    </location>
</feature>
<proteinExistence type="predicted"/>
<feature type="chain" id="PRO_5039260126" evidence="2">
    <location>
        <begin position="22"/>
        <end position="412"/>
    </location>
</feature>
<reference evidence="3" key="1">
    <citation type="journal article" date="2019" name="bioRxiv">
        <title>The Genome of the Zebra Mussel, Dreissena polymorpha: A Resource for Invasive Species Research.</title>
        <authorList>
            <person name="McCartney M.A."/>
            <person name="Auch B."/>
            <person name="Kono T."/>
            <person name="Mallez S."/>
            <person name="Zhang Y."/>
            <person name="Obille A."/>
            <person name="Becker A."/>
            <person name="Abrahante J.E."/>
            <person name="Garbe J."/>
            <person name="Badalamenti J.P."/>
            <person name="Herman A."/>
            <person name="Mangelson H."/>
            <person name="Liachko I."/>
            <person name="Sullivan S."/>
            <person name="Sone E.D."/>
            <person name="Koren S."/>
            <person name="Silverstein K.A.T."/>
            <person name="Beckman K.B."/>
            <person name="Gohl D.M."/>
        </authorList>
    </citation>
    <scope>NUCLEOTIDE SEQUENCE</scope>
    <source>
        <strain evidence="3">Duluth1</strain>
        <tissue evidence="3">Whole animal</tissue>
    </source>
</reference>
<keyword evidence="2" id="KW-0732">Signal</keyword>
<keyword evidence="4" id="KW-1185">Reference proteome</keyword>
<organism evidence="3 4">
    <name type="scientific">Dreissena polymorpha</name>
    <name type="common">Zebra mussel</name>
    <name type="synonym">Mytilus polymorpha</name>
    <dbReference type="NCBI Taxonomy" id="45954"/>
    <lineage>
        <taxon>Eukaryota</taxon>
        <taxon>Metazoa</taxon>
        <taxon>Spiralia</taxon>
        <taxon>Lophotrochozoa</taxon>
        <taxon>Mollusca</taxon>
        <taxon>Bivalvia</taxon>
        <taxon>Autobranchia</taxon>
        <taxon>Heteroconchia</taxon>
        <taxon>Euheterodonta</taxon>
        <taxon>Imparidentia</taxon>
        <taxon>Neoheterodontei</taxon>
        <taxon>Myida</taxon>
        <taxon>Dreissenoidea</taxon>
        <taxon>Dreissenidae</taxon>
        <taxon>Dreissena</taxon>
    </lineage>
</organism>
<protein>
    <submittedName>
        <fullName evidence="3">Uncharacterized protein</fullName>
    </submittedName>
</protein>
<dbReference type="Proteomes" id="UP000828390">
    <property type="component" value="Unassembled WGS sequence"/>
</dbReference>
<dbReference type="AlphaFoldDB" id="A0A9D4GUP5"/>
<evidence type="ECO:0000313" key="3">
    <source>
        <dbReference type="EMBL" id="KAH3823313.1"/>
    </source>
</evidence>
<evidence type="ECO:0000256" key="1">
    <source>
        <dbReference type="SAM" id="MobiDB-lite"/>
    </source>
</evidence>
<evidence type="ECO:0000256" key="2">
    <source>
        <dbReference type="SAM" id="SignalP"/>
    </source>
</evidence>